<dbReference type="GO" id="GO:0003677">
    <property type="term" value="F:DNA binding"/>
    <property type="evidence" value="ECO:0007669"/>
    <property type="project" value="UniProtKB-KW"/>
</dbReference>
<accession>A0A1R4EQQ8</accession>
<dbReference type="Gene3D" id="1.10.10.10">
    <property type="entry name" value="Winged helix-like DNA-binding domain superfamily/Winged helix DNA-binding domain"/>
    <property type="match status" value="1"/>
</dbReference>
<dbReference type="PANTHER" id="PTHR24567:SF26">
    <property type="entry name" value="REGULATORY PROTEIN YEIL"/>
    <property type="match status" value="1"/>
</dbReference>
<dbReference type="SUPFAM" id="SSF46785">
    <property type="entry name" value="Winged helix' DNA-binding domain"/>
    <property type="match status" value="1"/>
</dbReference>
<dbReference type="InterPro" id="IPR018490">
    <property type="entry name" value="cNMP-bd_dom_sf"/>
</dbReference>
<feature type="domain" description="Cyclic nucleotide-binding" evidence="4">
    <location>
        <begin position="55"/>
        <end position="152"/>
    </location>
</feature>
<dbReference type="CDD" id="cd00038">
    <property type="entry name" value="CAP_ED"/>
    <property type="match status" value="1"/>
</dbReference>
<dbReference type="SMART" id="SM00100">
    <property type="entry name" value="cNMP"/>
    <property type="match status" value="1"/>
</dbReference>
<keyword evidence="7" id="KW-1185">Reference proteome</keyword>
<dbReference type="SUPFAM" id="SSF51206">
    <property type="entry name" value="cAMP-binding domain-like"/>
    <property type="match status" value="1"/>
</dbReference>
<keyword evidence="1" id="KW-0805">Transcription regulation</keyword>
<dbReference type="Pfam" id="PF00027">
    <property type="entry name" value="cNMP_binding"/>
    <property type="match status" value="1"/>
</dbReference>
<evidence type="ECO:0000313" key="7">
    <source>
        <dbReference type="Proteomes" id="UP000195913"/>
    </source>
</evidence>
<dbReference type="PROSITE" id="PS51063">
    <property type="entry name" value="HTH_CRP_2"/>
    <property type="match status" value="1"/>
</dbReference>
<evidence type="ECO:0000313" key="6">
    <source>
        <dbReference type="EMBL" id="SJM46034.1"/>
    </source>
</evidence>
<dbReference type="InterPro" id="IPR012318">
    <property type="entry name" value="HTH_CRP"/>
</dbReference>
<dbReference type="Gene3D" id="2.60.120.10">
    <property type="entry name" value="Jelly Rolls"/>
    <property type="match status" value="1"/>
</dbReference>
<evidence type="ECO:0000259" key="5">
    <source>
        <dbReference type="PROSITE" id="PS51063"/>
    </source>
</evidence>
<dbReference type="EMBL" id="FUHW01000002">
    <property type="protein sequence ID" value="SJM46034.1"/>
    <property type="molecule type" value="Genomic_DNA"/>
</dbReference>
<dbReference type="InterPro" id="IPR050397">
    <property type="entry name" value="Env_Response_Regulators"/>
</dbReference>
<dbReference type="AlphaFoldDB" id="A0A1R4EQQ8"/>
<proteinExistence type="predicted"/>
<dbReference type="SMART" id="SM00419">
    <property type="entry name" value="HTH_CRP"/>
    <property type="match status" value="1"/>
</dbReference>
<dbReference type="InterPro" id="IPR014710">
    <property type="entry name" value="RmlC-like_jellyroll"/>
</dbReference>
<evidence type="ECO:0000259" key="4">
    <source>
        <dbReference type="PROSITE" id="PS50042"/>
    </source>
</evidence>
<sequence>MFREQAPPSFLLAAATEHRRQASLRTLRRTPLVDSFTDDDLLALEAPTQVLERWPGELVHGHGEHAKHLFILAAGAVKISRTSRRGQEVVFDILGPPAVFGALPGSADAGYPDTATALTHSRLLEIPAPAFRGMLESRADLALGVLDELVSRHERAQQRIRRLSSEEAGVRIAARLLELADTFGEPRDGSIILSIPLTRADLAALTGVTPETASRVMSRLRAENIVDSGRCWTAILDRGLLAAAAGH</sequence>
<dbReference type="PROSITE" id="PS50042">
    <property type="entry name" value="CNMP_BINDING_3"/>
    <property type="match status" value="1"/>
</dbReference>
<protein>
    <submittedName>
        <fullName evidence="6">Transcriptional regulator, Crp/Fnr family</fullName>
    </submittedName>
</protein>
<dbReference type="GO" id="GO:0003700">
    <property type="term" value="F:DNA-binding transcription factor activity"/>
    <property type="evidence" value="ECO:0007669"/>
    <property type="project" value="TreeGrafter"/>
</dbReference>
<dbReference type="PRINTS" id="PR00034">
    <property type="entry name" value="HTHCRP"/>
</dbReference>
<dbReference type="InterPro" id="IPR036388">
    <property type="entry name" value="WH-like_DNA-bd_sf"/>
</dbReference>
<keyword evidence="3" id="KW-0804">Transcription</keyword>
<feature type="domain" description="HTH crp-type" evidence="5">
    <location>
        <begin position="166"/>
        <end position="239"/>
    </location>
</feature>
<dbReference type="InterPro" id="IPR000595">
    <property type="entry name" value="cNMP-bd_dom"/>
</dbReference>
<organism evidence="6 7">
    <name type="scientific">Arthrobacter rhombi</name>
    <dbReference type="NCBI Taxonomy" id="71253"/>
    <lineage>
        <taxon>Bacteria</taxon>
        <taxon>Bacillati</taxon>
        <taxon>Actinomycetota</taxon>
        <taxon>Actinomycetes</taxon>
        <taxon>Micrococcales</taxon>
        <taxon>Micrococcaceae</taxon>
        <taxon>Arthrobacter</taxon>
    </lineage>
</organism>
<dbReference type="RefSeq" id="WP_086993754.1">
    <property type="nucleotide sequence ID" value="NZ_FUHW01000002.1"/>
</dbReference>
<dbReference type="Proteomes" id="UP000195913">
    <property type="component" value="Unassembled WGS sequence"/>
</dbReference>
<reference evidence="6 7" key="1">
    <citation type="submission" date="2017-02" db="EMBL/GenBank/DDBJ databases">
        <authorList>
            <person name="Peterson S.W."/>
        </authorList>
    </citation>
    <scope>NUCLEOTIDE SEQUENCE [LARGE SCALE GENOMIC DNA]</scope>
    <source>
        <strain evidence="6 7">B Ar 00.02</strain>
    </source>
</reference>
<evidence type="ECO:0000256" key="1">
    <source>
        <dbReference type="ARBA" id="ARBA00023015"/>
    </source>
</evidence>
<dbReference type="InterPro" id="IPR036390">
    <property type="entry name" value="WH_DNA-bd_sf"/>
</dbReference>
<dbReference type="GO" id="GO:0005829">
    <property type="term" value="C:cytosol"/>
    <property type="evidence" value="ECO:0007669"/>
    <property type="project" value="TreeGrafter"/>
</dbReference>
<evidence type="ECO:0000256" key="3">
    <source>
        <dbReference type="ARBA" id="ARBA00023163"/>
    </source>
</evidence>
<name>A0A1R4EQQ8_9MICC</name>
<dbReference type="PANTHER" id="PTHR24567">
    <property type="entry name" value="CRP FAMILY TRANSCRIPTIONAL REGULATORY PROTEIN"/>
    <property type="match status" value="1"/>
</dbReference>
<keyword evidence="2" id="KW-0238">DNA-binding</keyword>
<dbReference type="Pfam" id="PF13545">
    <property type="entry name" value="HTH_Crp_2"/>
    <property type="match status" value="1"/>
</dbReference>
<gene>
    <name evidence="6" type="ORF">FM101_00270</name>
</gene>
<evidence type="ECO:0000256" key="2">
    <source>
        <dbReference type="ARBA" id="ARBA00023125"/>
    </source>
</evidence>